<evidence type="ECO:0000313" key="2">
    <source>
        <dbReference type="Proteomes" id="UP000271098"/>
    </source>
</evidence>
<evidence type="ECO:0000313" key="3">
    <source>
        <dbReference type="WBParaSite" id="GPUH_0000449501-mRNA-1"/>
    </source>
</evidence>
<reference evidence="3" key="1">
    <citation type="submission" date="2016-06" db="UniProtKB">
        <authorList>
            <consortium name="WormBaseParasite"/>
        </authorList>
    </citation>
    <scope>IDENTIFICATION</scope>
</reference>
<reference evidence="1 2" key="2">
    <citation type="submission" date="2018-11" db="EMBL/GenBank/DDBJ databases">
        <authorList>
            <consortium name="Pathogen Informatics"/>
        </authorList>
    </citation>
    <scope>NUCLEOTIDE SEQUENCE [LARGE SCALE GENOMIC DNA]</scope>
</reference>
<dbReference type="Proteomes" id="UP000271098">
    <property type="component" value="Unassembled WGS sequence"/>
</dbReference>
<dbReference type="AlphaFoldDB" id="A0A183D6Z7"/>
<gene>
    <name evidence="1" type="ORF">GPUH_LOCUS4489</name>
</gene>
<evidence type="ECO:0000313" key="1">
    <source>
        <dbReference type="EMBL" id="VDK45247.1"/>
    </source>
</evidence>
<protein>
    <submittedName>
        <fullName evidence="3">Alpha/beta hydrolase</fullName>
    </submittedName>
</protein>
<proteinExistence type="predicted"/>
<organism evidence="3">
    <name type="scientific">Gongylonema pulchrum</name>
    <dbReference type="NCBI Taxonomy" id="637853"/>
    <lineage>
        <taxon>Eukaryota</taxon>
        <taxon>Metazoa</taxon>
        <taxon>Ecdysozoa</taxon>
        <taxon>Nematoda</taxon>
        <taxon>Chromadorea</taxon>
        <taxon>Rhabditida</taxon>
        <taxon>Spirurina</taxon>
        <taxon>Spiruromorpha</taxon>
        <taxon>Spiruroidea</taxon>
        <taxon>Gongylonematidae</taxon>
        <taxon>Gongylonema</taxon>
    </lineage>
</organism>
<accession>A0A183D6Z7</accession>
<sequence>MFQCTDSFQVYEELTSYGIKLFLAAPHADLSRMFDATDFHETVPRSVVVGHPDDVSVR</sequence>
<dbReference type="EMBL" id="UYRT01008512">
    <property type="protein sequence ID" value="VDK45247.1"/>
    <property type="molecule type" value="Genomic_DNA"/>
</dbReference>
<dbReference type="WBParaSite" id="GPUH_0000449501-mRNA-1">
    <property type="protein sequence ID" value="GPUH_0000449501-mRNA-1"/>
    <property type="gene ID" value="GPUH_0000449501"/>
</dbReference>
<keyword evidence="2" id="KW-1185">Reference proteome</keyword>
<name>A0A183D6Z7_9BILA</name>